<dbReference type="InterPro" id="IPR026444">
    <property type="entry name" value="Secre_tail"/>
</dbReference>
<dbReference type="Proteomes" id="UP000006050">
    <property type="component" value="Chromosome"/>
</dbReference>
<dbReference type="InterPro" id="IPR047589">
    <property type="entry name" value="DUF11_rpt"/>
</dbReference>
<dbReference type="NCBIfam" id="TIGR01451">
    <property type="entry name" value="B_ant_repeat"/>
    <property type="match status" value="1"/>
</dbReference>
<dbReference type="OrthoDB" id="1443240at2"/>
<accession>I3Z1W6</accession>
<dbReference type="eggNOG" id="COG4733">
    <property type="taxonomic scope" value="Bacteria"/>
</dbReference>
<organism evidence="3 4">
    <name type="scientific">Belliella baltica (strain DSM 15883 / CIP 108006 / LMG 21964 / BA134)</name>
    <dbReference type="NCBI Taxonomy" id="866536"/>
    <lineage>
        <taxon>Bacteria</taxon>
        <taxon>Pseudomonadati</taxon>
        <taxon>Bacteroidota</taxon>
        <taxon>Cytophagia</taxon>
        <taxon>Cytophagales</taxon>
        <taxon>Cyclobacteriaceae</taxon>
        <taxon>Belliella</taxon>
    </lineage>
</organism>
<evidence type="ECO:0000259" key="2">
    <source>
        <dbReference type="Pfam" id="PF18962"/>
    </source>
</evidence>
<feature type="domain" description="DUF11" evidence="1">
    <location>
        <begin position="187"/>
        <end position="303"/>
    </location>
</feature>
<dbReference type="Pfam" id="PF18962">
    <property type="entry name" value="Por_Secre_tail"/>
    <property type="match status" value="1"/>
</dbReference>
<dbReference type="KEGG" id="bbd:Belba_0577"/>
<sequence>MTPSDSPQSIAVNVTGVESPEHIWWATGDNGFSNNKTINTWTASFYRVVERTSGFTFLSISGNVYEDINALSDNTVNGTGVDLTNLYAVLINDLNNVVSFTTVQSDGTFVINDVPNGTFSIMLTTQLPTLGQIAPDLVLPNYYESTGEFLGIGEGHDGLVNSILPNIVVDNASLSNANFGIRLIEYDLVAGKSVSAMKPEVGDEIIFTITVENQGHSIAREVVLEENMPVGYSYVSHTASQGTYDPLSSPAIWDVGILESWETATLTIVVEVQDAIDYFNFVETYSSTLIPETRDDNNYASATTEPISELPVDWLKFHGKLEQESVLLNWATAKERYSDHFLVQRSKDIQTWANIGEVQAFGFTDQVTQYEWIDTLPRIGINYYRLAQFDLDGSYNLSKVIRVDFSPTWDIKVFPNPFTNQIIIKGKDLNQFNWSLSDYSGRIIQNSGSKSTTNEVNLETEKLKAGLYFIKLQNDTNTFVYKLKKN</sequence>
<dbReference type="InterPro" id="IPR001434">
    <property type="entry name" value="OmcB-like_DUF11"/>
</dbReference>
<keyword evidence="4" id="KW-1185">Reference proteome</keyword>
<feature type="domain" description="Secretion system C-terminal sorting" evidence="2">
    <location>
        <begin position="413"/>
        <end position="483"/>
    </location>
</feature>
<reference evidence="4" key="1">
    <citation type="submission" date="2012-06" db="EMBL/GenBank/DDBJ databases">
        <title>The complete genome of Belliella baltica DSM 15883.</title>
        <authorList>
            <person name="Lucas S."/>
            <person name="Copeland A."/>
            <person name="Lapidus A."/>
            <person name="Goodwin L."/>
            <person name="Pitluck S."/>
            <person name="Peters L."/>
            <person name="Mikhailova N."/>
            <person name="Davenport K."/>
            <person name="Kyrpides N."/>
            <person name="Mavromatis K."/>
            <person name="Pagani I."/>
            <person name="Ivanova N."/>
            <person name="Ovchinnikova G."/>
            <person name="Zeytun A."/>
            <person name="Detter J.C."/>
            <person name="Han C."/>
            <person name="Land M."/>
            <person name="Hauser L."/>
            <person name="Markowitz V."/>
            <person name="Cheng J.-F."/>
            <person name="Hugenholtz P."/>
            <person name="Woyke T."/>
            <person name="Wu D."/>
            <person name="Tindall B."/>
            <person name="Pomrenke H."/>
            <person name="Brambilla E."/>
            <person name="Klenk H.-P."/>
            <person name="Eisen J.A."/>
        </authorList>
    </citation>
    <scope>NUCLEOTIDE SEQUENCE [LARGE SCALE GENOMIC DNA]</scope>
    <source>
        <strain evidence="4">DSM 15883 / CIP 108006 / LMG 21964 / BA134</strain>
    </source>
</reference>
<dbReference type="Pfam" id="PF01345">
    <property type="entry name" value="DUF11"/>
    <property type="match status" value="1"/>
</dbReference>
<dbReference type="eggNOG" id="COG1361">
    <property type="taxonomic scope" value="Bacteria"/>
</dbReference>
<dbReference type="NCBIfam" id="TIGR04183">
    <property type="entry name" value="Por_Secre_tail"/>
    <property type="match status" value="1"/>
</dbReference>
<dbReference type="RefSeq" id="WP_014771247.1">
    <property type="nucleotide sequence ID" value="NC_018010.1"/>
</dbReference>
<gene>
    <name evidence="3" type="ordered locus">Belba_0577</name>
</gene>
<dbReference type="EMBL" id="CP003281">
    <property type="protein sequence ID" value="AFL83234.1"/>
    <property type="molecule type" value="Genomic_DNA"/>
</dbReference>
<dbReference type="STRING" id="866536.Belba_0577"/>
<dbReference type="AlphaFoldDB" id="I3Z1W6"/>
<name>I3Z1W6_BELBD</name>
<dbReference type="SUPFAM" id="SSF117074">
    <property type="entry name" value="Hypothetical protein PA1324"/>
    <property type="match status" value="1"/>
</dbReference>
<evidence type="ECO:0000259" key="1">
    <source>
        <dbReference type="Pfam" id="PF01345"/>
    </source>
</evidence>
<protein>
    <submittedName>
        <fullName evidence="3">Conserved repeat protein</fullName>
    </submittedName>
</protein>
<dbReference type="Gene3D" id="2.60.40.1170">
    <property type="entry name" value="Mu homology domain, subdomain B"/>
    <property type="match status" value="1"/>
</dbReference>
<proteinExistence type="predicted"/>
<dbReference type="HOGENOM" id="CLU_561028_0_0_10"/>
<evidence type="ECO:0000313" key="3">
    <source>
        <dbReference type="EMBL" id="AFL83234.1"/>
    </source>
</evidence>
<evidence type="ECO:0000313" key="4">
    <source>
        <dbReference type="Proteomes" id="UP000006050"/>
    </source>
</evidence>